<evidence type="ECO:0000313" key="2">
    <source>
        <dbReference type="EMBL" id="RCN29265.1"/>
    </source>
</evidence>
<reference evidence="2 3" key="1">
    <citation type="submission" date="2014-10" db="EMBL/GenBank/DDBJ databases">
        <title>Draft genome of the hookworm Ancylostoma caninum.</title>
        <authorList>
            <person name="Mitreva M."/>
        </authorList>
    </citation>
    <scope>NUCLEOTIDE SEQUENCE [LARGE SCALE GENOMIC DNA]</scope>
    <source>
        <strain evidence="2 3">Baltimore</strain>
    </source>
</reference>
<evidence type="ECO:0000313" key="3">
    <source>
        <dbReference type="Proteomes" id="UP000252519"/>
    </source>
</evidence>
<dbReference type="AlphaFoldDB" id="A0A368FEM0"/>
<dbReference type="OrthoDB" id="430326at2759"/>
<sequence length="192" mass="21704">MPSSATTKTPFPLAFESHYPFLFQDLVNKTRSADVDKPRPNDYRLDWGNKVTGTSDNSKNGSCDFYISLFVYVNETLYQRPVYANFITVVQKNLFTLDVSPTFIKVCKTEASTPGFRESQIQLLFGNKHATDLSAFKAFFFNLWFGTYFRCNGTDGSSGQLRFSSLILLYQQVLPCLLQDLSMSSLENGGTK</sequence>
<dbReference type="InterPro" id="IPR037227">
    <property type="entry name" value="EndoU-like"/>
</dbReference>
<organism evidence="2 3">
    <name type="scientific">Ancylostoma caninum</name>
    <name type="common">Dog hookworm</name>
    <dbReference type="NCBI Taxonomy" id="29170"/>
    <lineage>
        <taxon>Eukaryota</taxon>
        <taxon>Metazoa</taxon>
        <taxon>Ecdysozoa</taxon>
        <taxon>Nematoda</taxon>
        <taxon>Chromadorea</taxon>
        <taxon>Rhabditida</taxon>
        <taxon>Rhabditina</taxon>
        <taxon>Rhabditomorpha</taxon>
        <taxon>Strongyloidea</taxon>
        <taxon>Ancylostomatidae</taxon>
        <taxon>Ancylostomatinae</taxon>
        <taxon>Ancylostoma</taxon>
    </lineage>
</organism>
<gene>
    <name evidence="2" type="ORF">ANCCAN_24987</name>
</gene>
<keyword evidence="1" id="KW-0378">Hydrolase</keyword>
<proteinExistence type="predicted"/>
<dbReference type="SUPFAM" id="SSF142877">
    <property type="entry name" value="EndoU-like"/>
    <property type="match status" value="1"/>
</dbReference>
<dbReference type="GO" id="GO:0016787">
    <property type="term" value="F:hydrolase activity"/>
    <property type="evidence" value="ECO:0007669"/>
    <property type="project" value="UniProtKB-KW"/>
</dbReference>
<dbReference type="Proteomes" id="UP000252519">
    <property type="component" value="Unassembled WGS sequence"/>
</dbReference>
<dbReference type="GO" id="GO:0004540">
    <property type="term" value="F:RNA nuclease activity"/>
    <property type="evidence" value="ECO:0007669"/>
    <property type="project" value="UniProtKB-ARBA"/>
</dbReference>
<comment type="caution">
    <text evidence="2">The sequence shown here is derived from an EMBL/GenBank/DDBJ whole genome shotgun (WGS) entry which is preliminary data.</text>
</comment>
<keyword evidence="3" id="KW-1185">Reference proteome</keyword>
<accession>A0A368FEM0</accession>
<protein>
    <submittedName>
        <fullName evidence="2">Uncharacterized protein</fullName>
    </submittedName>
</protein>
<dbReference type="EMBL" id="JOJR01002048">
    <property type="protein sequence ID" value="RCN29265.1"/>
    <property type="molecule type" value="Genomic_DNA"/>
</dbReference>
<evidence type="ECO:0000256" key="1">
    <source>
        <dbReference type="ARBA" id="ARBA00022801"/>
    </source>
</evidence>
<name>A0A368FEM0_ANCCA</name>